<dbReference type="PANTHER" id="PTHR19359:SF14">
    <property type="entry name" value="CYTOCHROME B5 A"/>
    <property type="match status" value="1"/>
</dbReference>
<keyword evidence="2" id="KW-0479">Metal-binding</keyword>
<evidence type="ECO:0000256" key="2">
    <source>
        <dbReference type="ARBA" id="ARBA00022723"/>
    </source>
</evidence>
<evidence type="ECO:0000256" key="3">
    <source>
        <dbReference type="ARBA" id="ARBA00023004"/>
    </source>
</evidence>
<dbReference type="GO" id="GO:0016020">
    <property type="term" value="C:membrane"/>
    <property type="evidence" value="ECO:0007669"/>
    <property type="project" value="TreeGrafter"/>
</dbReference>
<dbReference type="Pfam" id="PF00173">
    <property type="entry name" value="Cyt-b5"/>
    <property type="match status" value="1"/>
</dbReference>
<name>A0A2T2NDZ2_CORCC</name>
<dbReference type="OrthoDB" id="260519at2759"/>
<evidence type="ECO:0000313" key="7">
    <source>
        <dbReference type="Proteomes" id="UP000240883"/>
    </source>
</evidence>
<evidence type="ECO:0000313" key="6">
    <source>
        <dbReference type="EMBL" id="PSN63662.1"/>
    </source>
</evidence>
<reference evidence="6 7" key="1">
    <citation type="journal article" date="2018" name="Front. Microbiol.">
        <title>Genome-Wide Analysis of Corynespora cassiicola Leaf Fall Disease Putative Effectors.</title>
        <authorList>
            <person name="Lopez D."/>
            <person name="Ribeiro S."/>
            <person name="Label P."/>
            <person name="Fumanal B."/>
            <person name="Venisse J.S."/>
            <person name="Kohler A."/>
            <person name="de Oliveira R.R."/>
            <person name="Labutti K."/>
            <person name="Lipzen A."/>
            <person name="Lail K."/>
            <person name="Bauer D."/>
            <person name="Ohm R.A."/>
            <person name="Barry K.W."/>
            <person name="Spatafora J."/>
            <person name="Grigoriev I.V."/>
            <person name="Martin F.M."/>
            <person name="Pujade-Renaud V."/>
        </authorList>
    </citation>
    <scope>NUCLEOTIDE SEQUENCE [LARGE SCALE GENOMIC DNA]</scope>
    <source>
        <strain evidence="6 7">Philippines</strain>
    </source>
</reference>
<evidence type="ECO:0000256" key="1">
    <source>
        <dbReference type="ARBA" id="ARBA00022617"/>
    </source>
</evidence>
<keyword evidence="7" id="KW-1185">Reference proteome</keyword>
<evidence type="ECO:0000256" key="4">
    <source>
        <dbReference type="ARBA" id="ARBA00038168"/>
    </source>
</evidence>
<dbReference type="GO" id="GO:0020037">
    <property type="term" value="F:heme binding"/>
    <property type="evidence" value="ECO:0007669"/>
    <property type="project" value="TreeGrafter"/>
</dbReference>
<dbReference type="InterPro" id="IPR050668">
    <property type="entry name" value="Cytochrome_b5"/>
</dbReference>
<sequence length="129" mass="14627">MDAIPPVSSQTLQHPIQKLEEIYLNLTALPATPPEPKAYTWTEINSHNSTDDLWVVIKGEIYDMTQFQNEHPGGKKVIQKAAGKDGTKQFLKYHREGLLLVHREKLVVGVVKEEIKKGRGLFGFFRSSK</sequence>
<dbReference type="EMBL" id="KZ678139">
    <property type="protein sequence ID" value="PSN63662.1"/>
    <property type="molecule type" value="Genomic_DNA"/>
</dbReference>
<comment type="similarity">
    <text evidence="4">Belongs to the cytochrome b5 family.</text>
</comment>
<dbReference type="SUPFAM" id="SSF55856">
    <property type="entry name" value="Cytochrome b5-like heme/steroid binding domain"/>
    <property type="match status" value="1"/>
</dbReference>
<protein>
    <submittedName>
        <fullName evidence="6">Cytochrome b5</fullName>
    </submittedName>
</protein>
<gene>
    <name evidence="6" type="ORF">BS50DRAFT_529539</name>
</gene>
<proteinExistence type="inferred from homology"/>
<dbReference type="Gene3D" id="3.10.120.10">
    <property type="entry name" value="Cytochrome b5-like heme/steroid binding domain"/>
    <property type="match status" value="1"/>
</dbReference>
<accession>A0A2T2NDZ2</accession>
<dbReference type="PANTHER" id="PTHR19359">
    <property type="entry name" value="CYTOCHROME B5"/>
    <property type="match status" value="1"/>
</dbReference>
<dbReference type="Proteomes" id="UP000240883">
    <property type="component" value="Unassembled WGS sequence"/>
</dbReference>
<dbReference type="AlphaFoldDB" id="A0A2T2NDZ2"/>
<dbReference type="InterPro" id="IPR036400">
    <property type="entry name" value="Cyt_B5-like_heme/steroid_sf"/>
</dbReference>
<dbReference type="InterPro" id="IPR001199">
    <property type="entry name" value="Cyt_B5-like_heme/steroid-bd"/>
</dbReference>
<dbReference type="STRING" id="1448308.A0A2T2NDZ2"/>
<keyword evidence="1" id="KW-0349">Heme</keyword>
<dbReference type="GO" id="GO:0046872">
    <property type="term" value="F:metal ion binding"/>
    <property type="evidence" value="ECO:0007669"/>
    <property type="project" value="UniProtKB-KW"/>
</dbReference>
<dbReference type="SMART" id="SM01117">
    <property type="entry name" value="Cyt-b5"/>
    <property type="match status" value="1"/>
</dbReference>
<evidence type="ECO:0000259" key="5">
    <source>
        <dbReference type="PROSITE" id="PS50255"/>
    </source>
</evidence>
<keyword evidence="3" id="KW-0408">Iron</keyword>
<feature type="domain" description="Cytochrome b5 heme-binding" evidence="5">
    <location>
        <begin position="36"/>
        <end position="112"/>
    </location>
</feature>
<dbReference type="PROSITE" id="PS50255">
    <property type="entry name" value="CYTOCHROME_B5_2"/>
    <property type="match status" value="1"/>
</dbReference>
<organism evidence="6 7">
    <name type="scientific">Corynespora cassiicola Philippines</name>
    <dbReference type="NCBI Taxonomy" id="1448308"/>
    <lineage>
        <taxon>Eukaryota</taxon>
        <taxon>Fungi</taxon>
        <taxon>Dikarya</taxon>
        <taxon>Ascomycota</taxon>
        <taxon>Pezizomycotina</taxon>
        <taxon>Dothideomycetes</taxon>
        <taxon>Pleosporomycetidae</taxon>
        <taxon>Pleosporales</taxon>
        <taxon>Corynesporascaceae</taxon>
        <taxon>Corynespora</taxon>
    </lineage>
</organism>